<dbReference type="GO" id="GO:0043020">
    <property type="term" value="C:NADPH oxidase complex"/>
    <property type="evidence" value="ECO:0000318"/>
    <property type="project" value="GO_Central"/>
</dbReference>
<dbReference type="InterPro" id="IPR050369">
    <property type="entry name" value="RBOH/FRE"/>
</dbReference>
<dbReference type="OrthoDB" id="167398at2759"/>
<dbReference type="SUPFAM" id="SSF63380">
    <property type="entry name" value="Riboflavin synthase domain-like"/>
    <property type="match status" value="1"/>
</dbReference>
<organism evidence="9 10">
    <name type="scientific">Daphnia pulex</name>
    <name type="common">Water flea</name>
    <dbReference type="NCBI Taxonomy" id="6669"/>
    <lineage>
        <taxon>Eukaryota</taxon>
        <taxon>Metazoa</taxon>
        <taxon>Ecdysozoa</taxon>
        <taxon>Arthropoda</taxon>
        <taxon>Crustacea</taxon>
        <taxon>Branchiopoda</taxon>
        <taxon>Diplostraca</taxon>
        <taxon>Cladocera</taxon>
        <taxon>Anomopoda</taxon>
        <taxon>Daphniidae</taxon>
        <taxon>Daphnia</taxon>
    </lineage>
</organism>
<dbReference type="InParanoid" id="E9G6A4"/>
<name>E9G6A4_DAPPU</name>
<dbReference type="InterPro" id="IPR013121">
    <property type="entry name" value="Fe_red_NAD-bd_6"/>
</dbReference>
<dbReference type="GO" id="GO:0005886">
    <property type="term" value="C:plasma membrane"/>
    <property type="evidence" value="ECO:0000318"/>
    <property type="project" value="GO_Central"/>
</dbReference>
<dbReference type="SFLD" id="SFLDG01169">
    <property type="entry name" value="NADPH_oxidase_subgroup_(NOX)"/>
    <property type="match status" value="1"/>
</dbReference>
<dbReference type="InterPro" id="IPR013130">
    <property type="entry name" value="Fe3_Rdtase_TM_dom"/>
</dbReference>
<accession>E9G6A4</accession>
<dbReference type="EMBL" id="GL732533">
    <property type="protein sequence ID" value="EFX85024.1"/>
    <property type="molecule type" value="Genomic_DNA"/>
</dbReference>
<feature type="domain" description="FAD-binding FR-type" evidence="8">
    <location>
        <begin position="166"/>
        <end position="301"/>
    </location>
</feature>
<comment type="catalytic activity">
    <reaction evidence="6">
        <text>NADPH + 2 O2 = 2 superoxide + NADP(+) + H(+)</text>
        <dbReference type="Rhea" id="RHEA:63180"/>
        <dbReference type="ChEBI" id="CHEBI:15378"/>
        <dbReference type="ChEBI" id="CHEBI:15379"/>
        <dbReference type="ChEBI" id="CHEBI:18421"/>
        <dbReference type="ChEBI" id="CHEBI:57783"/>
        <dbReference type="ChEBI" id="CHEBI:58349"/>
    </reaction>
</comment>
<dbReference type="PRINTS" id="PR00466">
    <property type="entry name" value="GP91PHOX"/>
</dbReference>
<evidence type="ECO:0000256" key="7">
    <source>
        <dbReference type="SAM" id="Phobius"/>
    </source>
</evidence>
<protein>
    <recommendedName>
        <fullName evidence="8">FAD-binding FR-type domain-containing protein</fullName>
    </recommendedName>
</protein>
<comment type="subcellular location">
    <subcellularLocation>
        <location evidence="1">Membrane</location>
        <topology evidence="1">Multi-pass membrane protein</topology>
    </subcellularLocation>
</comment>
<feature type="non-terminal residue" evidence="9">
    <location>
        <position position="1"/>
    </location>
</feature>
<evidence type="ECO:0000256" key="5">
    <source>
        <dbReference type="ARBA" id="ARBA00023136"/>
    </source>
</evidence>
<dbReference type="InterPro" id="IPR013112">
    <property type="entry name" value="FAD-bd_8"/>
</dbReference>
<evidence type="ECO:0000256" key="6">
    <source>
        <dbReference type="ARBA" id="ARBA00049908"/>
    </source>
</evidence>
<dbReference type="InterPro" id="IPR000778">
    <property type="entry name" value="Cyt_b245_heavy_chain"/>
</dbReference>
<dbReference type="Pfam" id="PF01794">
    <property type="entry name" value="Ferric_reduct"/>
    <property type="match status" value="1"/>
</dbReference>
<dbReference type="OMA" id="FICCSER"/>
<dbReference type="InterPro" id="IPR039261">
    <property type="entry name" value="FNR_nucleotide-bd"/>
</dbReference>
<dbReference type="GO" id="GO:0006952">
    <property type="term" value="P:defense response"/>
    <property type="evidence" value="ECO:0000318"/>
    <property type="project" value="GO_Central"/>
</dbReference>
<evidence type="ECO:0000313" key="10">
    <source>
        <dbReference type="Proteomes" id="UP000000305"/>
    </source>
</evidence>
<dbReference type="PANTHER" id="PTHR11972">
    <property type="entry name" value="NADPH OXIDASE"/>
    <property type="match status" value="1"/>
</dbReference>
<keyword evidence="2 7" id="KW-0812">Transmembrane</keyword>
<evidence type="ECO:0000313" key="9">
    <source>
        <dbReference type="EMBL" id="EFX85024.1"/>
    </source>
</evidence>
<evidence type="ECO:0000256" key="1">
    <source>
        <dbReference type="ARBA" id="ARBA00004141"/>
    </source>
</evidence>
<dbReference type="Pfam" id="PF08030">
    <property type="entry name" value="NAD_binding_6"/>
    <property type="match status" value="1"/>
</dbReference>
<dbReference type="SFLD" id="SFLDS00052">
    <property type="entry name" value="Ferric_Reductase_Domain"/>
    <property type="match status" value="1"/>
</dbReference>
<dbReference type="PANTHER" id="PTHR11972:SF58">
    <property type="entry name" value="NADPH OXIDASE 5"/>
    <property type="match status" value="1"/>
</dbReference>
<dbReference type="FunFam" id="2.40.30.10:FF:000056">
    <property type="entry name" value="NADPH oxidase 5"/>
    <property type="match status" value="1"/>
</dbReference>
<dbReference type="FunFam" id="3.40.50.80:FF:000200">
    <property type="entry name" value="Uncharacterized protein"/>
    <property type="match status" value="1"/>
</dbReference>
<dbReference type="CDD" id="cd06186">
    <property type="entry name" value="NOX_Duox_like_FAD_NADP"/>
    <property type="match status" value="1"/>
</dbReference>
<dbReference type="InterPro" id="IPR017938">
    <property type="entry name" value="Riboflavin_synthase-like_b-brl"/>
</dbReference>
<reference evidence="9 10" key="1">
    <citation type="journal article" date="2011" name="Science">
        <title>The ecoresponsive genome of Daphnia pulex.</title>
        <authorList>
            <person name="Colbourne J.K."/>
            <person name="Pfrender M.E."/>
            <person name="Gilbert D."/>
            <person name="Thomas W.K."/>
            <person name="Tucker A."/>
            <person name="Oakley T.H."/>
            <person name="Tokishita S."/>
            <person name="Aerts A."/>
            <person name="Arnold G.J."/>
            <person name="Basu M.K."/>
            <person name="Bauer D.J."/>
            <person name="Caceres C.E."/>
            <person name="Carmel L."/>
            <person name="Casola C."/>
            <person name="Choi J.H."/>
            <person name="Detter J.C."/>
            <person name="Dong Q."/>
            <person name="Dusheyko S."/>
            <person name="Eads B.D."/>
            <person name="Frohlich T."/>
            <person name="Geiler-Samerotte K.A."/>
            <person name="Gerlach D."/>
            <person name="Hatcher P."/>
            <person name="Jogdeo S."/>
            <person name="Krijgsveld J."/>
            <person name="Kriventseva E.V."/>
            <person name="Kultz D."/>
            <person name="Laforsch C."/>
            <person name="Lindquist E."/>
            <person name="Lopez J."/>
            <person name="Manak J.R."/>
            <person name="Muller J."/>
            <person name="Pangilinan J."/>
            <person name="Patwardhan R.P."/>
            <person name="Pitluck S."/>
            <person name="Pritham E.J."/>
            <person name="Rechtsteiner A."/>
            <person name="Rho M."/>
            <person name="Rogozin I.B."/>
            <person name="Sakarya O."/>
            <person name="Salamov A."/>
            <person name="Schaack S."/>
            <person name="Shapiro H."/>
            <person name="Shiga Y."/>
            <person name="Skalitzky C."/>
            <person name="Smith Z."/>
            <person name="Souvorov A."/>
            <person name="Sung W."/>
            <person name="Tang Z."/>
            <person name="Tsuchiya D."/>
            <person name="Tu H."/>
            <person name="Vos H."/>
            <person name="Wang M."/>
            <person name="Wolf Y.I."/>
            <person name="Yamagata H."/>
            <person name="Yamada T."/>
            <person name="Ye Y."/>
            <person name="Shaw J.R."/>
            <person name="Andrews J."/>
            <person name="Crease T.J."/>
            <person name="Tang H."/>
            <person name="Lucas S.M."/>
            <person name="Robertson H.M."/>
            <person name="Bork P."/>
            <person name="Koonin E.V."/>
            <person name="Zdobnov E.M."/>
            <person name="Grigoriev I.V."/>
            <person name="Lynch M."/>
            <person name="Boore J.L."/>
        </authorList>
    </citation>
    <scope>NUCLEOTIDE SEQUENCE [LARGE SCALE GENOMIC DNA]</scope>
</reference>
<dbReference type="GO" id="GO:0016175">
    <property type="term" value="F:superoxide-generating NAD(P)H oxidase activity"/>
    <property type="evidence" value="ECO:0000318"/>
    <property type="project" value="GO_Central"/>
</dbReference>
<feature type="transmembrane region" description="Helical" evidence="7">
    <location>
        <begin position="84"/>
        <end position="107"/>
    </location>
</feature>
<dbReference type="SUPFAM" id="SSF52343">
    <property type="entry name" value="Ferredoxin reductase-like, C-terminal NADP-linked domain"/>
    <property type="match status" value="1"/>
</dbReference>
<dbReference type="SFLD" id="SFLDG01168">
    <property type="entry name" value="Ferric_reductase_subgroup_(FRE"/>
    <property type="match status" value="1"/>
</dbReference>
<dbReference type="KEGG" id="dpx:DAPPUDRAFT_1878"/>
<dbReference type="HOGENOM" id="CLU_009773_1_0_1"/>
<sequence>QCLHLDCALVLLLTLRRSFTWLRSRGMDWLLPLDRTIYFHKMIGWLICVFSVVHTLAHIINYGIMSRATGVNMRDYLFDKTAGWIPGIVTPSGFAILFLLLIMGLFSHRLVRKSGRFELFYWTHMLCLPFFLLMIMHAGNVWKWLIGPLCLFGAEIGYRIGFICCSERGRTKVTSLQLLPNQVVRLKIERPPYFEYNAGDYVYVNIPHVARFEWHPFTISSAPEDEDYMTLHVRVAGGWTGRLYSMCQEDATRLERQQSRQRIAQQQLDSKLSPFQSMPMQLEKSTMPIMLDGPYSGSAMRAWNCRHALFIAGGIGVTPFASLLQSLVSRYQSSMNACPHCHQSCCTNVPTSLGKLRHVDFMWVNRDLLSFQWFLELLLDLDKEQSVRGSVMENFLDIQLFQTGTKIMPDPHQPIYSTTVDLSGIRLVVLHKIYRQLVTNTYLPKNVISQVFRDVALRSGGRVTVFYCGPASMARVVMAQCKKFGFTFTKE</sequence>
<gene>
    <name evidence="9" type="ORF">DAPPUDRAFT_1878</name>
</gene>
<keyword evidence="5 7" id="KW-0472">Membrane</keyword>
<keyword evidence="4" id="KW-0560">Oxidoreductase</keyword>
<evidence type="ECO:0000256" key="4">
    <source>
        <dbReference type="ARBA" id="ARBA00023002"/>
    </source>
</evidence>
<feature type="non-terminal residue" evidence="9">
    <location>
        <position position="491"/>
    </location>
</feature>
<dbReference type="AlphaFoldDB" id="E9G6A4"/>
<dbReference type="Gene3D" id="2.40.30.10">
    <property type="entry name" value="Translation factors"/>
    <property type="match status" value="1"/>
</dbReference>
<dbReference type="PhylomeDB" id="E9G6A4"/>
<dbReference type="GO" id="GO:0042554">
    <property type="term" value="P:superoxide anion generation"/>
    <property type="evidence" value="ECO:0000318"/>
    <property type="project" value="GO_Central"/>
</dbReference>
<feature type="transmembrane region" description="Helical" evidence="7">
    <location>
        <begin position="43"/>
        <end position="64"/>
    </location>
</feature>
<evidence type="ECO:0000256" key="2">
    <source>
        <dbReference type="ARBA" id="ARBA00022692"/>
    </source>
</evidence>
<keyword evidence="10" id="KW-1185">Reference proteome</keyword>
<dbReference type="Proteomes" id="UP000000305">
    <property type="component" value="Unassembled WGS sequence"/>
</dbReference>
<dbReference type="PROSITE" id="PS51384">
    <property type="entry name" value="FAD_FR"/>
    <property type="match status" value="1"/>
</dbReference>
<feature type="transmembrane region" description="Helical" evidence="7">
    <location>
        <begin position="119"/>
        <end position="138"/>
    </location>
</feature>
<keyword evidence="3 7" id="KW-1133">Transmembrane helix</keyword>
<dbReference type="eggNOG" id="KOG0039">
    <property type="taxonomic scope" value="Eukaryota"/>
</dbReference>
<dbReference type="STRING" id="6669.E9G6A4"/>
<evidence type="ECO:0000259" key="8">
    <source>
        <dbReference type="PROSITE" id="PS51384"/>
    </source>
</evidence>
<dbReference type="InterPro" id="IPR017927">
    <property type="entry name" value="FAD-bd_FR_type"/>
</dbReference>
<proteinExistence type="predicted"/>
<dbReference type="Gene3D" id="3.40.50.80">
    <property type="entry name" value="Nucleotide-binding domain of ferredoxin-NADP reductase (FNR) module"/>
    <property type="match status" value="1"/>
</dbReference>
<evidence type="ECO:0000256" key="3">
    <source>
        <dbReference type="ARBA" id="ARBA00022989"/>
    </source>
</evidence>
<dbReference type="Pfam" id="PF08022">
    <property type="entry name" value="FAD_binding_8"/>
    <property type="match status" value="1"/>
</dbReference>